<dbReference type="Proteomes" id="UP000631181">
    <property type="component" value="Unassembled WGS sequence"/>
</dbReference>
<keyword evidence="5 6" id="KW-0472">Membrane</keyword>
<feature type="transmembrane region" description="Helical" evidence="6">
    <location>
        <begin position="163"/>
        <end position="180"/>
    </location>
</feature>
<gene>
    <name evidence="7" type="ORF">PECM_004221</name>
</gene>
<name>A0A8J8W3I6_9EURO</name>
<evidence type="ECO:0000256" key="6">
    <source>
        <dbReference type="SAM" id="Phobius"/>
    </source>
</evidence>
<dbReference type="GO" id="GO:0022857">
    <property type="term" value="F:transmembrane transporter activity"/>
    <property type="evidence" value="ECO:0007669"/>
    <property type="project" value="InterPro"/>
</dbReference>
<keyword evidence="4 6" id="KW-1133">Transmembrane helix</keyword>
<dbReference type="PANTHER" id="PTHR23506">
    <property type="entry name" value="GH10249P"/>
    <property type="match status" value="1"/>
</dbReference>
<dbReference type="OrthoDB" id="5086884at2759"/>
<protein>
    <recommendedName>
        <fullName evidence="9">Major facilitator superfamily (MFS) profile domain-containing protein</fullName>
    </recommendedName>
</protein>
<dbReference type="SUPFAM" id="SSF103473">
    <property type="entry name" value="MFS general substrate transporter"/>
    <property type="match status" value="1"/>
</dbReference>
<accession>A0A8J8W3I6</accession>
<evidence type="ECO:0000256" key="1">
    <source>
        <dbReference type="ARBA" id="ARBA00004141"/>
    </source>
</evidence>
<evidence type="ECO:0000256" key="3">
    <source>
        <dbReference type="ARBA" id="ARBA00022692"/>
    </source>
</evidence>
<sequence>MTNVKFIPVIGLFGGRAVQALANTIVGVQGVKSLSSVGSSNRHEKTQRYLSLAVAAGSSGGPLLAGTLFEVSDYWVAWKTAFAASSLGIILQSLMLVPLEDLSREPEVTEVPRHPKEGPDETSSLLSSSLKSMKTIKTHLPADIESAKRDLNLYLHLLTSRRYMGGILSSVCFAIVSVSFDTTMPLHVGEAFGWGSQLTGVLFAVLHGPHVFLSVPMHWLKNRVGSHHTASVGFLGLGVLLWLAGTPGSEQVSWAASGDRGAVIYAGTVAAAGVFMSLLHGAGLTETACAVQELETQKNDAFDEEAVAHAMVISSLSVKLGLFLGPIISGWLVETRGYYDMSCVLAMMCLTCAVQAAWNLR</sequence>
<comment type="caution">
    <text evidence="7">The sequence shown here is derived from an EMBL/GenBank/DDBJ whole genome shotgun (WGS) entry which is preliminary data.</text>
</comment>
<dbReference type="GO" id="GO:0016020">
    <property type="term" value="C:membrane"/>
    <property type="evidence" value="ECO:0007669"/>
    <property type="project" value="UniProtKB-SubCell"/>
</dbReference>
<dbReference type="Gene3D" id="1.20.1250.20">
    <property type="entry name" value="MFS general substrate transporter like domains"/>
    <property type="match status" value="1"/>
</dbReference>
<dbReference type="InterPro" id="IPR011701">
    <property type="entry name" value="MFS"/>
</dbReference>
<dbReference type="PANTHER" id="PTHR23506:SF35">
    <property type="entry name" value="MAJOR FACILITATOR SUPERFAMILY (MFS) PROFILE DOMAIN-CONTAINING PROTEIN-RELATED"/>
    <property type="match status" value="1"/>
</dbReference>
<evidence type="ECO:0000256" key="4">
    <source>
        <dbReference type="ARBA" id="ARBA00022989"/>
    </source>
</evidence>
<dbReference type="InterPro" id="IPR036259">
    <property type="entry name" value="MFS_trans_sf"/>
</dbReference>
<feature type="transmembrane region" description="Helical" evidence="6">
    <location>
        <begin position="338"/>
        <end position="358"/>
    </location>
</feature>
<dbReference type="AlphaFoldDB" id="A0A8J8W3I6"/>
<proteinExistence type="predicted"/>
<evidence type="ECO:0000313" key="8">
    <source>
        <dbReference type="Proteomes" id="UP000631181"/>
    </source>
</evidence>
<keyword evidence="2" id="KW-0813">Transport</keyword>
<feature type="transmembrane region" description="Helical" evidence="6">
    <location>
        <begin position="192"/>
        <end position="213"/>
    </location>
</feature>
<dbReference type="EMBL" id="WIWV01000027">
    <property type="protein sequence ID" value="KAF7717403.1"/>
    <property type="molecule type" value="Genomic_DNA"/>
</dbReference>
<feature type="transmembrane region" description="Helical" evidence="6">
    <location>
        <begin position="306"/>
        <end position="332"/>
    </location>
</feature>
<dbReference type="InterPro" id="IPR050930">
    <property type="entry name" value="MFS_Vesicular_Transporter"/>
</dbReference>
<keyword evidence="3 6" id="KW-0812">Transmembrane</keyword>
<keyword evidence="8" id="KW-1185">Reference proteome</keyword>
<feature type="transmembrane region" description="Helical" evidence="6">
    <location>
        <begin position="264"/>
        <end position="285"/>
    </location>
</feature>
<reference evidence="7" key="1">
    <citation type="journal article" date="2020" name="Front. Microbiol.">
        <title>Gene regulatory networks of Penicillium echinulatum 2HH and Penicillium oxalicum 114-2 inferred by a computational biology approach.</title>
        <authorList>
            <person name="Lenz A.R."/>
            <person name="Galan-Vasquez E."/>
            <person name="Balbinot E."/>
            <person name="De Abreu F.P."/>
            <person name="De Oliveira N.S."/>
            <person name="Da Rosa L.O."/>
            <person name="De Avila E Silva S."/>
            <person name="Camassola M."/>
            <person name="Dillon A.J.P."/>
            <person name="Perez-Rueda E."/>
        </authorList>
    </citation>
    <scope>NUCLEOTIDE SEQUENCE</scope>
    <source>
        <strain evidence="7">S1M29</strain>
    </source>
</reference>
<evidence type="ECO:0000313" key="7">
    <source>
        <dbReference type="EMBL" id="KAF7717403.1"/>
    </source>
</evidence>
<evidence type="ECO:0008006" key="9">
    <source>
        <dbReference type="Google" id="ProtNLM"/>
    </source>
</evidence>
<organism evidence="7 8">
    <name type="scientific">Penicillium ucsense</name>
    <dbReference type="NCBI Taxonomy" id="2839758"/>
    <lineage>
        <taxon>Eukaryota</taxon>
        <taxon>Fungi</taxon>
        <taxon>Dikarya</taxon>
        <taxon>Ascomycota</taxon>
        <taxon>Pezizomycotina</taxon>
        <taxon>Eurotiomycetes</taxon>
        <taxon>Eurotiomycetidae</taxon>
        <taxon>Eurotiales</taxon>
        <taxon>Aspergillaceae</taxon>
        <taxon>Penicillium</taxon>
    </lineage>
</organism>
<comment type="subcellular location">
    <subcellularLocation>
        <location evidence="1">Membrane</location>
        <topology evidence="1">Multi-pass membrane protein</topology>
    </subcellularLocation>
</comment>
<feature type="transmembrane region" description="Helical" evidence="6">
    <location>
        <begin position="225"/>
        <end position="244"/>
    </location>
</feature>
<dbReference type="Pfam" id="PF07690">
    <property type="entry name" value="MFS_1"/>
    <property type="match status" value="1"/>
</dbReference>
<evidence type="ECO:0000256" key="2">
    <source>
        <dbReference type="ARBA" id="ARBA00022448"/>
    </source>
</evidence>
<evidence type="ECO:0000256" key="5">
    <source>
        <dbReference type="ARBA" id="ARBA00023136"/>
    </source>
</evidence>